<proteinExistence type="predicted"/>
<evidence type="ECO:0000313" key="5">
    <source>
        <dbReference type="EMBL" id="PIQ06322.1"/>
    </source>
</evidence>
<reference evidence="5 6" key="1">
    <citation type="submission" date="2017-09" db="EMBL/GenBank/DDBJ databases">
        <title>Depth-based differentiation of microbial function through sediment-hosted aquifers and enrichment of novel symbionts in the deep terrestrial subsurface.</title>
        <authorList>
            <person name="Probst A.J."/>
            <person name="Ladd B."/>
            <person name="Jarett J.K."/>
            <person name="Geller-Mcgrath D.E."/>
            <person name="Sieber C.M."/>
            <person name="Emerson J.B."/>
            <person name="Anantharaman K."/>
            <person name="Thomas B.C."/>
            <person name="Malmstrom R."/>
            <person name="Stieglmeier M."/>
            <person name="Klingl A."/>
            <person name="Woyke T."/>
            <person name="Ryan C.M."/>
            <person name="Banfield J.F."/>
        </authorList>
    </citation>
    <scope>NUCLEOTIDE SEQUENCE [LARGE SCALE GENOMIC DNA]</scope>
    <source>
        <strain evidence="5">CG18_big_fil_WC_8_21_14_2_50_37_10</strain>
    </source>
</reference>
<dbReference type="InterPro" id="IPR027417">
    <property type="entry name" value="P-loop_NTPase"/>
</dbReference>
<evidence type="ECO:0000256" key="3">
    <source>
        <dbReference type="ARBA" id="ARBA00022840"/>
    </source>
</evidence>
<dbReference type="PROSITE" id="PS50893">
    <property type="entry name" value="ABC_TRANSPORTER_2"/>
    <property type="match status" value="1"/>
</dbReference>
<dbReference type="PANTHER" id="PTHR24220:SF86">
    <property type="entry name" value="ABC TRANSPORTER ABCH.1"/>
    <property type="match status" value="1"/>
</dbReference>
<comment type="caution">
    <text evidence="5">The sequence shown here is derived from an EMBL/GenBank/DDBJ whole genome shotgun (WGS) entry which is preliminary data.</text>
</comment>
<dbReference type="AlphaFoldDB" id="A0A2H0FI81"/>
<dbReference type="GO" id="GO:0005886">
    <property type="term" value="C:plasma membrane"/>
    <property type="evidence" value="ECO:0007669"/>
    <property type="project" value="TreeGrafter"/>
</dbReference>
<dbReference type="GO" id="GO:0022857">
    <property type="term" value="F:transmembrane transporter activity"/>
    <property type="evidence" value="ECO:0007669"/>
    <property type="project" value="UniProtKB-ARBA"/>
</dbReference>
<feature type="domain" description="ABC transporter" evidence="4">
    <location>
        <begin position="6"/>
        <end position="240"/>
    </location>
</feature>
<dbReference type="InterPro" id="IPR003439">
    <property type="entry name" value="ABC_transporter-like_ATP-bd"/>
</dbReference>
<dbReference type="Proteomes" id="UP000230778">
    <property type="component" value="Unassembled WGS sequence"/>
</dbReference>
<evidence type="ECO:0000259" key="4">
    <source>
        <dbReference type="PROSITE" id="PS50893"/>
    </source>
</evidence>
<evidence type="ECO:0000256" key="2">
    <source>
        <dbReference type="ARBA" id="ARBA00022741"/>
    </source>
</evidence>
<protein>
    <submittedName>
        <fullName evidence="5">Lipoprotein-releasing system ATP-binding protein LolD</fullName>
    </submittedName>
</protein>
<keyword evidence="5" id="KW-0449">Lipoprotein</keyword>
<keyword evidence="2" id="KW-0547">Nucleotide-binding</keyword>
<dbReference type="GO" id="GO:0098796">
    <property type="term" value="C:membrane protein complex"/>
    <property type="evidence" value="ECO:0007669"/>
    <property type="project" value="UniProtKB-ARBA"/>
</dbReference>
<dbReference type="InterPro" id="IPR017911">
    <property type="entry name" value="MacB-like_ATP-bd"/>
</dbReference>
<gene>
    <name evidence="5" type="ORF">COW72_02025</name>
</gene>
<evidence type="ECO:0000256" key="1">
    <source>
        <dbReference type="ARBA" id="ARBA00022448"/>
    </source>
</evidence>
<evidence type="ECO:0000313" key="6">
    <source>
        <dbReference type="Proteomes" id="UP000230778"/>
    </source>
</evidence>
<dbReference type="Pfam" id="PF00005">
    <property type="entry name" value="ABC_tran"/>
    <property type="match status" value="1"/>
</dbReference>
<keyword evidence="3 5" id="KW-0067">ATP-binding</keyword>
<dbReference type="GO" id="GO:0005524">
    <property type="term" value="F:ATP binding"/>
    <property type="evidence" value="ECO:0007669"/>
    <property type="project" value="UniProtKB-KW"/>
</dbReference>
<dbReference type="CDD" id="cd03255">
    <property type="entry name" value="ABC_MJ0796_LolCDE_FtsE"/>
    <property type="match status" value="1"/>
</dbReference>
<dbReference type="FunFam" id="3.40.50.300:FF:000032">
    <property type="entry name" value="Export ABC transporter ATP-binding protein"/>
    <property type="match status" value="1"/>
</dbReference>
<dbReference type="EMBL" id="PCUC01000113">
    <property type="protein sequence ID" value="PIQ06322.1"/>
    <property type="molecule type" value="Genomic_DNA"/>
</dbReference>
<dbReference type="PROSITE" id="PS00211">
    <property type="entry name" value="ABC_TRANSPORTER_1"/>
    <property type="match status" value="1"/>
</dbReference>
<dbReference type="InterPro" id="IPR015854">
    <property type="entry name" value="ABC_transpr_LolD-like"/>
</dbReference>
<accession>A0A2H0FI81</accession>
<dbReference type="Gene3D" id="3.40.50.300">
    <property type="entry name" value="P-loop containing nucleotide triphosphate hydrolases"/>
    <property type="match status" value="1"/>
</dbReference>
<dbReference type="InterPro" id="IPR017871">
    <property type="entry name" value="ABC_transporter-like_CS"/>
</dbReference>
<keyword evidence="1" id="KW-0813">Transport</keyword>
<dbReference type="SMART" id="SM00382">
    <property type="entry name" value="AAA"/>
    <property type="match status" value="1"/>
</dbReference>
<dbReference type="GO" id="GO:0016887">
    <property type="term" value="F:ATP hydrolysis activity"/>
    <property type="evidence" value="ECO:0007669"/>
    <property type="project" value="InterPro"/>
</dbReference>
<name>A0A2H0FI81_9BACT</name>
<sequence>MPEPIIKLENVWKIYQLGKIEVPALKGVSLDINPGSFVSIMGTSGSGKSTLLNLIGALDVPTKGKIFLKGKDISKLSEDELAQLRGRTIGFIFQEFNLLPNLTTVENVTLPMIFQGVSEVEREKKAKEILTMVGLENRIYHQPAELSGGERQRVAIARAFANDPELVIADEPTGNLDSSTGNKIMEILTDFHKKEGKTIVVVTHDPQIANYSREVINIKDGEIVANHQIGKEVLWKNQNISK</sequence>
<dbReference type="SUPFAM" id="SSF52540">
    <property type="entry name" value="P-loop containing nucleoside triphosphate hydrolases"/>
    <property type="match status" value="1"/>
</dbReference>
<organism evidence="5 6">
    <name type="scientific">Candidatus Nealsonbacteria bacterium CG18_big_fil_WC_8_21_14_2_50_37_10</name>
    <dbReference type="NCBI Taxonomy" id="1974717"/>
    <lineage>
        <taxon>Bacteria</taxon>
        <taxon>Candidatus Nealsoniibacteriota</taxon>
    </lineage>
</organism>
<dbReference type="PANTHER" id="PTHR24220">
    <property type="entry name" value="IMPORT ATP-BINDING PROTEIN"/>
    <property type="match status" value="1"/>
</dbReference>
<dbReference type="InterPro" id="IPR003593">
    <property type="entry name" value="AAA+_ATPase"/>
</dbReference>